<dbReference type="InterPro" id="IPR046230">
    <property type="entry name" value="DUF6263"/>
</dbReference>
<evidence type="ECO:0008006" key="4">
    <source>
        <dbReference type="Google" id="ProtNLM"/>
    </source>
</evidence>
<sequence>MNPFVVKITVFFLAVSNFVFSQNTLEYKLNIGDNLSITQVSTQQIIQDITDSNHEMSNNIECDFNLIVTAKTDSSYLINFRFMRFKLQTTSNIYGDLMNIDTNLEIKDDDFESKMFSGLTNSVLKIEMLKNGKIRNVSGTDAMIQKMVYNAGIEDEFTKELTIEALKKEYGNESLSKSFEQVTYFYPKKKVLVGDQWTNKYTGDLLANNTWTLIDLSKNITLNAKSNVTMASEEGSYVMNLKGTQETQIIANKLSGFPESITVNSTTKGTTVMNQMENIEIPTTIISKTTYKTKKNVQ</sequence>
<gene>
    <name evidence="2" type="ORF">GCM10010976_32600</name>
</gene>
<organism evidence="2 3">
    <name type="scientific">Bizionia arctica</name>
    <dbReference type="NCBI Taxonomy" id="1495645"/>
    <lineage>
        <taxon>Bacteria</taxon>
        <taxon>Pseudomonadati</taxon>
        <taxon>Bacteroidota</taxon>
        <taxon>Flavobacteriia</taxon>
        <taxon>Flavobacteriales</taxon>
        <taxon>Flavobacteriaceae</taxon>
        <taxon>Bizionia</taxon>
    </lineage>
</organism>
<evidence type="ECO:0000313" key="3">
    <source>
        <dbReference type="Proteomes" id="UP000625976"/>
    </source>
</evidence>
<dbReference type="EMBL" id="BMFQ01000004">
    <property type="protein sequence ID" value="GGG59329.1"/>
    <property type="molecule type" value="Genomic_DNA"/>
</dbReference>
<evidence type="ECO:0000256" key="1">
    <source>
        <dbReference type="SAM" id="SignalP"/>
    </source>
</evidence>
<name>A0A917GWF3_9FLAO</name>
<feature type="chain" id="PRO_5036780682" description="DUF4412 domain-containing protein" evidence="1">
    <location>
        <begin position="22"/>
        <end position="298"/>
    </location>
</feature>
<evidence type="ECO:0000313" key="2">
    <source>
        <dbReference type="EMBL" id="GGG59329.1"/>
    </source>
</evidence>
<protein>
    <recommendedName>
        <fullName evidence="4">DUF4412 domain-containing protein</fullName>
    </recommendedName>
</protein>
<accession>A0A917GWF3</accession>
<keyword evidence="3" id="KW-1185">Reference proteome</keyword>
<dbReference type="RefSeq" id="WP_188466822.1">
    <property type="nucleotide sequence ID" value="NZ_BMFQ01000004.1"/>
</dbReference>
<reference evidence="2" key="2">
    <citation type="submission" date="2020-09" db="EMBL/GenBank/DDBJ databases">
        <authorList>
            <person name="Sun Q."/>
            <person name="Zhou Y."/>
        </authorList>
    </citation>
    <scope>NUCLEOTIDE SEQUENCE</scope>
    <source>
        <strain evidence="2">CGMCC 1.12751</strain>
    </source>
</reference>
<comment type="caution">
    <text evidence="2">The sequence shown here is derived from an EMBL/GenBank/DDBJ whole genome shotgun (WGS) entry which is preliminary data.</text>
</comment>
<keyword evidence="1" id="KW-0732">Signal</keyword>
<reference evidence="2" key="1">
    <citation type="journal article" date="2014" name="Int. J. Syst. Evol. Microbiol.">
        <title>Complete genome sequence of Corynebacterium casei LMG S-19264T (=DSM 44701T), isolated from a smear-ripened cheese.</title>
        <authorList>
            <consortium name="US DOE Joint Genome Institute (JGI-PGF)"/>
            <person name="Walter F."/>
            <person name="Albersmeier A."/>
            <person name="Kalinowski J."/>
            <person name="Ruckert C."/>
        </authorList>
    </citation>
    <scope>NUCLEOTIDE SEQUENCE</scope>
    <source>
        <strain evidence="2">CGMCC 1.12751</strain>
    </source>
</reference>
<dbReference type="Proteomes" id="UP000625976">
    <property type="component" value="Unassembled WGS sequence"/>
</dbReference>
<feature type="signal peptide" evidence="1">
    <location>
        <begin position="1"/>
        <end position="21"/>
    </location>
</feature>
<dbReference type="AlphaFoldDB" id="A0A917GWF3"/>
<dbReference type="Pfam" id="PF19777">
    <property type="entry name" value="DUF6263"/>
    <property type="match status" value="1"/>
</dbReference>
<proteinExistence type="predicted"/>